<keyword evidence="1" id="KW-0378">Hydrolase</keyword>
<evidence type="ECO:0000313" key="4">
    <source>
        <dbReference type="EMBL" id="KAK7459584.1"/>
    </source>
</evidence>
<dbReference type="PANTHER" id="PTHR43329">
    <property type="entry name" value="EPOXIDE HYDROLASE"/>
    <property type="match status" value="1"/>
</dbReference>
<accession>A0ABR1JGU8</accession>
<dbReference type="PRINTS" id="PR00412">
    <property type="entry name" value="EPOXHYDRLASE"/>
</dbReference>
<evidence type="ECO:0000256" key="2">
    <source>
        <dbReference type="ARBA" id="ARBA00038334"/>
    </source>
</evidence>
<feature type="domain" description="AB hydrolase-1" evidence="3">
    <location>
        <begin position="44"/>
        <end position="322"/>
    </location>
</feature>
<dbReference type="InterPro" id="IPR029058">
    <property type="entry name" value="AB_hydrolase_fold"/>
</dbReference>
<dbReference type="Pfam" id="PF00561">
    <property type="entry name" value="Abhydrolase_1"/>
    <property type="match status" value="1"/>
</dbReference>
<evidence type="ECO:0000313" key="5">
    <source>
        <dbReference type="Proteomes" id="UP001498398"/>
    </source>
</evidence>
<evidence type="ECO:0000259" key="3">
    <source>
        <dbReference type="Pfam" id="PF00561"/>
    </source>
</evidence>
<organism evidence="4 5">
    <name type="scientific">Marasmiellus scandens</name>
    <dbReference type="NCBI Taxonomy" id="2682957"/>
    <lineage>
        <taxon>Eukaryota</taxon>
        <taxon>Fungi</taxon>
        <taxon>Dikarya</taxon>
        <taxon>Basidiomycota</taxon>
        <taxon>Agaricomycotina</taxon>
        <taxon>Agaricomycetes</taxon>
        <taxon>Agaricomycetidae</taxon>
        <taxon>Agaricales</taxon>
        <taxon>Marasmiineae</taxon>
        <taxon>Omphalotaceae</taxon>
        <taxon>Marasmiellus</taxon>
    </lineage>
</organism>
<name>A0ABR1JGU8_9AGAR</name>
<dbReference type="Gene3D" id="3.40.50.1820">
    <property type="entry name" value="alpha/beta hydrolase"/>
    <property type="match status" value="1"/>
</dbReference>
<dbReference type="SUPFAM" id="SSF53474">
    <property type="entry name" value="alpha/beta-Hydrolases"/>
    <property type="match status" value="1"/>
</dbReference>
<protein>
    <recommendedName>
        <fullName evidence="3">AB hydrolase-1 domain-containing protein</fullName>
    </recommendedName>
</protein>
<sequence length="341" mass="38232">MHSGDTMNPSAGALKGSWQSGIFASVNYHYFIAPPAQWSKGWCILLHGHPGCSHSWHHAVPFLQEHGYGIILPDMLGYGGTDKPLDVHAYRASKVVESMDALLASVIGEGQKVIAIGHDWGSTIAARLHLRKQGRVQALVMLSVPYLPPSPTRFDCDAFNAFFRPQVGYDILDYFKFFSSPEAPALLTTKIDSFLSIIFAKDTPRVWQERWANGDGMQAALNSDMKFEIAEYMTEEDLKIYRNELGDGTYAARLNWYKSFYLSIQQDDDLDLVGERAHIHIPTIFFQGLRDAVCIPQVAMAQRDFINDLTVIEVDSDHFIMEGTPAQFHAALLSWFEAKGL</sequence>
<proteinExistence type="inferred from homology"/>
<comment type="similarity">
    <text evidence="2">Belongs to the AB hydrolase superfamily. Epoxide hydrolase family.</text>
</comment>
<comment type="caution">
    <text evidence="4">The sequence shown here is derived from an EMBL/GenBank/DDBJ whole genome shotgun (WGS) entry which is preliminary data.</text>
</comment>
<dbReference type="EMBL" id="JBANRG010000016">
    <property type="protein sequence ID" value="KAK7459584.1"/>
    <property type="molecule type" value="Genomic_DNA"/>
</dbReference>
<dbReference type="InterPro" id="IPR000639">
    <property type="entry name" value="Epox_hydrolase-like"/>
</dbReference>
<evidence type="ECO:0000256" key="1">
    <source>
        <dbReference type="ARBA" id="ARBA00022801"/>
    </source>
</evidence>
<gene>
    <name evidence="4" type="ORF">VKT23_009565</name>
</gene>
<reference evidence="4 5" key="1">
    <citation type="submission" date="2024-01" db="EMBL/GenBank/DDBJ databases">
        <title>A draft genome for the cacao thread blight pathogen Marasmiellus scandens.</title>
        <authorList>
            <person name="Baruah I.K."/>
            <person name="Leung J."/>
            <person name="Bukari Y."/>
            <person name="Amoako-Attah I."/>
            <person name="Meinhardt L.W."/>
            <person name="Bailey B.A."/>
            <person name="Cohen S.P."/>
        </authorList>
    </citation>
    <scope>NUCLEOTIDE SEQUENCE [LARGE SCALE GENOMIC DNA]</scope>
    <source>
        <strain evidence="4 5">GH-19</strain>
    </source>
</reference>
<dbReference type="InterPro" id="IPR000073">
    <property type="entry name" value="AB_hydrolase_1"/>
</dbReference>
<dbReference type="Proteomes" id="UP001498398">
    <property type="component" value="Unassembled WGS sequence"/>
</dbReference>
<keyword evidence="5" id="KW-1185">Reference proteome</keyword>